<keyword evidence="3 4" id="KW-0378">Hydrolase</keyword>
<dbReference type="PRINTS" id="PR00502">
    <property type="entry name" value="NUDIXFAMILY"/>
</dbReference>
<keyword evidence="7" id="KW-1185">Reference proteome</keyword>
<evidence type="ECO:0000313" key="7">
    <source>
        <dbReference type="Proteomes" id="UP000320216"/>
    </source>
</evidence>
<evidence type="ECO:0000256" key="3">
    <source>
        <dbReference type="ARBA" id="ARBA00022801"/>
    </source>
</evidence>
<dbReference type="SUPFAM" id="SSF55811">
    <property type="entry name" value="Nudix"/>
    <property type="match status" value="1"/>
</dbReference>
<comment type="cofactor">
    <cofactor evidence="1">
        <name>Mg(2+)</name>
        <dbReference type="ChEBI" id="CHEBI:18420"/>
    </cofactor>
</comment>
<dbReference type="PROSITE" id="PS51462">
    <property type="entry name" value="NUDIX"/>
    <property type="match status" value="1"/>
</dbReference>
<evidence type="ECO:0000259" key="5">
    <source>
        <dbReference type="PROSITE" id="PS51462"/>
    </source>
</evidence>
<sequence>MDIRVAAYAVIVDGSRVLLAHWNEHGRSGWTLPGGGLEPGEDPADAAVREVEEETGYLAELDELIGVHSHVIPEDQRISGNGPLQALRIIYRAHTVGGALRNELVGSTDEARWFDLGAVRSLRKVALVDIGLRFAGLLA</sequence>
<proteinExistence type="inferred from homology"/>
<evidence type="ECO:0000256" key="4">
    <source>
        <dbReference type="RuleBase" id="RU003476"/>
    </source>
</evidence>
<dbReference type="InterPro" id="IPR020476">
    <property type="entry name" value="Nudix_hydrolase"/>
</dbReference>
<comment type="similarity">
    <text evidence="2 4">Belongs to the Nudix hydrolase family.</text>
</comment>
<dbReference type="InterPro" id="IPR020084">
    <property type="entry name" value="NUDIX_hydrolase_CS"/>
</dbReference>
<protein>
    <submittedName>
        <fullName evidence="6">NUDIX domain-containing protein</fullName>
    </submittedName>
</protein>
<dbReference type="PROSITE" id="PS00893">
    <property type="entry name" value="NUDIX_BOX"/>
    <property type="match status" value="1"/>
</dbReference>
<reference evidence="6 7" key="1">
    <citation type="submission" date="2019-07" db="EMBL/GenBank/DDBJ databases">
        <title>Full genome sequence of Humibacter sp. WJ7-1.</title>
        <authorList>
            <person name="Im W.-T."/>
        </authorList>
    </citation>
    <scope>NUCLEOTIDE SEQUENCE [LARGE SCALE GENOMIC DNA]</scope>
    <source>
        <strain evidence="6 7">WJ7-1</strain>
    </source>
</reference>
<dbReference type="InterPro" id="IPR015797">
    <property type="entry name" value="NUDIX_hydrolase-like_dom_sf"/>
</dbReference>
<dbReference type="Gene3D" id="3.90.79.10">
    <property type="entry name" value="Nucleoside Triphosphate Pyrophosphohydrolase"/>
    <property type="match status" value="1"/>
</dbReference>
<dbReference type="CDD" id="cd02883">
    <property type="entry name" value="NUDIX_Hydrolase"/>
    <property type="match status" value="1"/>
</dbReference>
<dbReference type="AlphaFoldDB" id="A0A5B8M7Y3"/>
<dbReference type="RefSeq" id="WP_146321541.1">
    <property type="nucleotide sequence ID" value="NZ_CP042305.1"/>
</dbReference>
<dbReference type="GO" id="GO:0016787">
    <property type="term" value="F:hydrolase activity"/>
    <property type="evidence" value="ECO:0007669"/>
    <property type="project" value="UniProtKB-KW"/>
</dbReference>
<dbReference type="EMBL" id="CP042305">
    <property type="protein sequence ID" value="QDZ15550.1"/>
    <property type="molecule type" value="Genomic_DNA"/>
</dbReference>
<dbReference type="InterPro" id="IPR000086">
    <property type="entry name" value="NUDIX_hydrolase_dom"/>
</dbReference>
<feature type="domain" description="Nudix hydrolase" evidence="5">
    <location>
        <begin position="2"/>
        <end position="136"/>
    </location>
</feature>
<dbReference type="PANTHER" id="PTHR43046">
    <property type="entry name" value="GDP-MANNOSE MANNOSYL HYDROLASE"/>
    <property type="match status" value="1"/>
</dbReference>
<accession>A0A5B8M7Y3</accession>
<dbReference type="Proteomes" id="UP000320216">
    <property type="component" value="Chromosome"/>
</dbReference>
<evidence type="ECO:0000313" key="6">
    <source>
        <dbReference type="EMBL" id="QDZ15550.1"/>
    </source>
</evidence>
<evidence type="ECO:0000256" key="1">
    <source>
        <dbReference type="ARBA" id="ARBA00001946"/>
    </source>
</evidence>
<organism evidence="6 7">
    <name type="scientific">Humibacter ginsenosidimutans</name>
    <dbReference type="NCBI Taxonomy" id="2599293"/>
    <lineage>
        <taxon>Bacteria</taxon>
        <taxon>Bacillati</taxon>
        <taxon>Actinomycetota</taxon>
        <taxon>Actinomycetes</taxon>
        <taxon>Micrococcales</taxon>
        <taxon>Microbacteriaceae</taxon>
        <taxon>Humibacter</taxon>
    </lineage>
</organism>
<dbReference type="OrthoDB" id="9804442at2"/>
<evidence type="ECO:0000256" key="2">
    <source>
        <dbReference type="ARBA" id="ARBA00005582"/>
    </source>
</evidence>
<name>A0A5B8M7Y3_9MICO</name>
<dbReference type="KEGG" id="huw:FPZ11_12960"/>
<dbReference type="Pfam" id="PF00293">
    <property type="entry name" value="NUDIX"/>
    <property type="match status" value="1"/>
</dbReference>
<gene>
    <name evidence="6" type="ORF">FPZ11_12960</name>
</gene>
<dbReference type="PANTHER" id="PTHR43046:SF14">
    <property type="entry name" value="MUTT_NUDIX FAMILY PROTEIN"/>
    <property type="match status" value="1"/>
</dbReference>